<dbReference type="Ensembl" id="ENSUAMT00000040014.1">
    <property type="protein sequence ID" value="ENSUAMP00000035945.1"/>
    <property type="gene ID" value="ENSUAMG00000027264.1"/>
</dbReference>
<dbReference type="Proteomes" id="UP000291022">
    <property type="component" value="Unassembled WGS sequence"/>
</dbReference>
<dbReference type="Gene3D" id="3.10.20.90">
    <property type="entry name" value="Phosphatidylinositol 3-kinase Catalytic Subunit, Chain A, domain 1"/>
    <property type="match status" value="1"/>
</dbReference>
<evidence type="ECO:0000259" key="1">
    <source>
        <dbReference type="PROSITE" id="PS50053"/>
    </source>
</evidence>
<dbReference type="SUPFAM" id="SSF54236">
    <property type="entry name" value="Ubiquitin-like"/>
    <property type="match status" value="1"/>
</dbReference>
<dbReference type="PRINTS" id="PR00348">
    <property type="entry name" value="UBIQUITIN"/>
</dbReference>
<accession>A0A452ST27</accession>
<dbReference type="FunFam" id="3.10.20.90:FF:000160">
    <property type="entry name" value="Polyubiquitin-C"/>
    <property type="match status" value="1"/>
</dbReference>
<reference evidence="2" key="2">
    <citation type="submission" date="2025-08" db="UniProtKB">
        <authorList>
            <consortium name="Ensembl"/>
        </authorList>
    </citation>
    <scope>IDENTIFICATION</scope>
</reference>
<feature type="domain" description="Ubiquitin-like" evidence="1">
    <location>
        <begin position="14"/>
        <end position="82"/>
    </location>
</feature>
<protein>
    <recommendedName>
        <fullName evidence="1">Ubiquitin-like domain-containing protein</fullName>
    </recommendedName>
</protein>
<dbReference type="PROSITE" id="PS50053">
    <property type="entry name" value="UBIQUITIN_2"/>
    <property type="match status" value="1"/>
</dbReference>
<proteinExistence type="predicted"/>
<dbReference type="SMART" id="SM00213">
    <property type="entry name" value="UBQ"/>
    <property type="match status" value="1"/>
</dbReference>
<dbReference type="InterPro" id="IPR050158">
    <property type="entry name" value="Ubiquitin_ubiquitin-like"/>
</dbReference>
<keyword evidence="3" id="KW-1185">Reference proteome</keyword>
<dbReference type="STRING" id="9643.ENSUAMP00000035945"/>
<dbReference type="GeneTree" id="ENSGT00940000157820"/>
<reference evidence="3" key="1">
    <citation type="submission" date="2016-06" db="EMBL/GenBank/DDBJ databases">
        <title>De novo assembly and RNA-Seq shows season-dependent expression and editing in black bear kidneys.</title>
        <authorList>
            <person name="Korstanje R."/>
            <person name="Srivastava A."/>
            <person name="Sarsani V.K."/>
            <person name="Sheehan S.M."/>
            <person name="Seger R.L."/>
            <person name="Barter M.E."/>
            <person name="Lindqvist C."/>
            <person name="Brody L.C."/>
            <person name="Mullikin J.C."/>
        </authorList>
    </citation>
    <scope>NUCLEOTIDE SEQUENCE [LARGE SCALE GENOMIC DNA]</scope>
</reference>
<reference evidence="2" key="3">
    <citation type="submission" date="2025-09" db="UniProtKB">
        <authorList>
            <consortium name="Ensembl"/>
        </authorList>
    </citation>
    <scope>IDENTIFICATION</scope>
</reference>
<dbReference type="Pfam" id="PF00240">
    <property type="entry name" value="ubiquitin"/>
    <property type="match status" value="1"/>
</dbReference>
<dbReference type="PANTHER" id="PTHR10666">
    <property type="entry name" value="UBIQUITIN"/>
    <property type="match status" value="1"/>
</dbReference>
<dbReference type="InterPro" id="IPR029071">
    <property type="entry name" value="Ubiquitin-like_domsf"/>
</dbReference>
<dbReference type="AlphaFoldDB" id="A0A452ST27"/>
<organism evidence="2 3">
    <name type="scientific">Ursus americanus</name>
    <name type="common">American black bear</name>
    <name type="synonym">Euarctos americanus</name>
    <dbReference type="NCBI Taxonomy" id="9643"/>
    <lineage>
        <taxon>Eukaryota</taxon>
        <taxon>Metazoa</taxon>
        <taxon>Chordata</taxon>
        <taxon>Craniata</taxon>
        <taxon>Vertebrata</taxon>
        <taxon>Euteleostomi</taxon>
        <taxon>Mammalia</taxon>
        <taxon>Eutheria</taxon>
        <taxon>Laurasiatheria</taxon>
        <taxon>Carnivora</taxon>
        <taxon>Caniformia</taxon>
        <taxon>Ursidae</taxon>
        <taxon>Ursus</taxon>
    </lineage>
</organism>
<name>A0A452ST27_URSAM</name>
<evidence type="ECO:0000313" key="3">
    <source>
        <dbReference type="Proteomes" id="UP000291022"/>
    </source>
</evidence>
<sequence>YHRKLWNLAADAETQSLMKTLMGRTTALEIEPGDTMENVKAKMQDKEGILPDQRCLIFASKWLEGGHILSDHNTQKEATLPLGLHLGWPH</sequence>
<dbReference type="InterPro" id="IPR000626">
    <property type="entry name" value="Ubiquitin-like_dom"/>
</dbReference>
<dbReference type="InterPro" id="IPR019956">
    <property type="entry name" value="Ubiquitin_dom"/>
</dbReference>
<evidence type="ECO:0000313" key="2">
    <source>
        <dbReference type="Ensembl" id="ENSUAMP00000035945.1"/>
    </source>
</evidence>